<dbReference type="Pfam" id="PF00361">
    <property type="entry name" value="Proton_antipo_M"/>
    <property type="match status" value="1"/>
</dbReference>
<dbReference type="PANTHER" id="PTHR46552">
    <property type="entry name" value="NADH-UBIQUINONE OXIDOREDUCTASE CHAIN 2"/>
    <property type="match status" value="1"/>
</dbReference>
<keyword evidence="8 18" id="KW-0812">Transmembrane</keyword>
<evidence type="ECO:0000256" key="17">
    <source>
        <dbReference type="ARBA" id="ARBA00049551"/>
    </source>
</evidence>
<feature type="transmembrane region" description="Helical" evidence="18">
    <location>
        <begin position="195"/>
        <end position="216"/>
    </location>
</feature>
<protein>
    <recommendedName>
        <fullName evidence="5 18">NADH-ubiquinone oxidoreductase chain 2</fullName>
        <ecNumber evidence="4 18">7.1.1.2</ecNumber>
    </recommendedName>
</protein>
<sequence>MKKNSTRGLFFIVLITSTLIVVSSSNWLSIWMGLEINLMSFIPLMFMKKNSQSSQACMLYFLIQSMSSVIMLMTILINSILVINNVMNEFMFMILSSSILMKLGAAPFHQWFPEILSKMNWSSAFLLLTWQKIAPMIVLSYLIENLDWITIVIMSSTIIGAIGGLNQTSLRKIMAYSSISHMGWMMACMKFENELWMMYLIIYSAITLMLTTLFYNYSAFYMNQLQVNMNLAMKKWLMTTLFLSLGGLPPFIGFFPKWIVIQSLINKNLYFMLMIMILSALITLYYYIRIMSANFLLFYSINKWNILLMNKNYYQEMIMMMINLSLPMMLIIKFM</sequence>
<keyword evidence="6" id="KW-0813">Transport</keyword>
<feature type="transmembrane region" description="Helical" evidence="18">
    <location>
        <begin position="59"/>
        <end position="84"/>
    </location>
</feature>
<keyword evidence="11 18" id="KW-0249">Electron transport</keyword>
<evidence type="ECO:0000256" key="4">
    <source>
        <dbReference type="ARBA" id="ARBA00012944"/>
    </source>
</evidence>
<evidence type="ECO:0000256" key="18">
    <source>
        <dbReference type="RuleBase" id="RU003403"/>
    </source>
</evidence>
<dbReference type="InterPro" id="IPR003917">
    <property type="entry name" value="NADH_UbQ_OxRdtase_chain2"/>
</dbReference>
<keyword evidence="9 18" id="KW-0999">Mitochondrion inner membrane</keyword>
<dbReference type="EC" id="7.1.1.2" evidence="4 18"/>
<feature type="transmembrane region" description="Helical" evidence="18">
    <location>
        <begin position="148"/>
        <end position="165"/>
    </location>
</feature>
<evidence type="ECO:0000259" key="19">
    <source>
        <dbReference type="Pfam" id="PF00361"/>
    </source>
</evidence>
<evidence type="ECO:0000256" key="5">
    <source>
        <dbReference type="ARBA" id="ARBA00021008"/>
    </source>
</evidence>
<comment type="similarity">
    <text evidence="3 18">Belongs to the complex I subunit 2 family.</text>
</comment>
<evidence type="ECO:0000256" key="9">
    <source>
        <dbReference type="ARBA" id="ARBA00022792"/>
    </source>
</evidence>
<dbReference type="PRINTS" id="PR01436">
    <property type="entry name" value="NADHDHGNASE2"/>
</dbReference>
<dbReference type="InterPro" id="IPR050175">
    <property type="entry name" value="Complex_I_Subunit_2"/>
</dbReference>
<evidence type="ECO:0000256" key="14">
    <source>
        <dbReference type="ARBA" id="ARBA00023075"/>
    </source>
</evidence>
<dbReference type="GO" id="GO:0005743">
    <property type="term" value="C:mitochondrial inner membrane"/>
    <property type="evidence" value="ECO:0007669"/>
    <property type="project" value="UniProtKB-SubCell"/>
</dbReference>
<comment type="catalytic activity">
    <reaction evidence="17 18">
        <text>a ubiquinone + NADH + 5 H(+)(in) = a ubiquinol + NAD(+) + 4 H(+)(out)</text>
        <dbReference type="Rhea" id="RHEA:29091"/>
        <dbReference type="Rhea" id="RHEA-COMP:9565"/>
        <dbReference type="Rhea" id="RHEA-COMP:9566"/>
        <dbReference type="ChEBI" id="CHEBI:15378"/>
        <dbReference type="ChEBI" id="CHEBI:16389"/>
        <dbReference type="ChEBI" id="CHEBI:17976"/>
        <dbReference type="ChEBI" id="CHEBI:57540"/>
        <dbReference type="ChEBI" id="CHEBI:57945"/>
        <dbReference type="EC" id="7.1.1.2"/>
    </reaction>
</comment>
<keyword evidence="12 18" id="KW-1133">Transmembrane helix</keyword>
<keyword evidence="15 18" id="KW-0496">Mitochondrion</keyword>
<evidence type="ECO:0000256" key="11">
    <source>
        <dbReference type="ARBA" id="ARBA00022982"/>
    </source>
</evidence>
<dbReference type="PANTHER" id="PTHR46552:SF1">
    <property type="entry name" value="NADH-UBIQUINONE OXIDOREDUCTASE CHAIN 2"/>
    <property type="match status" value="1"/>
</dbReference>
<comment type="subcellular location">
    <subcellularLocation>
        <location evidence="2 18">Mitochondrion inner membrane</location>
        <topology evidence="2 18">Multi-pass membrane protein</topology>
    </subcellularLocation>
</comment>
<comment type="function">
    <text evidence="1">Core subunit of the mitochondrial membrane respiratory chain NADH dehydrogenase (Complex I) that is believed to belong to the minimal assembly required for catalysis. Complex I functions in the transfer of electrons from NADH to the respiratory chain. The immediate electron acceptor for the enzyme is believed to be ubiquinone.</text>
</comment>
<evidence type="ECO:0000313" key="20">
    <source>
        <dbReference type="EMBL" id="ACJ69456.1"/>
    </source>
</evidence>
<dbReference type="InterPro" id="IPR001750">
    <property type="entry name" value="ND/Mrp_TM"/>
</dbReference>
<evidence type="ECO:0000256" key="13">
    <source>
        <dbReference type="ARBA" id="ARBA00023027"/>
    </source>
</evidence>
<dbReference type="GeneID" id="7996777"/>
<dbReference type="CTD" id="4536"/>
<gene>
    <name evidence="20" type="primary">ND2</name>
</gene>
<evidence type="ECO:0000256" key="16">
    <source>
        <dbReference type="ARBA" id="ARBA00023136"/>
    </source>
</evidence>
<reference evidence="20" key="1">
    <citation type="journal article" date="2009" name="BMC Evol. Biol.">
        <title>Phylogenetic analysis of the true water bugs (Insecta: Hemiptera: Heteroptera: Nepomorpha): evidence from mitochondrial genomes.</title>
        <authorList>
            <person name="Hua J."/>
            <person name="Li M."/>
            <person name="Dong P."/>
            <person name="Cui Y."/>
            <person name="Xie Q."/>
            <person name="Bu W."/>
        </authorList>
    </citation>
    <scope>NUCLEOTIDE SEQUENCE</scope>
    <source>
        <strain evidence="20">NKMT022</strain>
    </source>
</reference>
<dbReference type="AlphaFoldDB" id="C5HIL1"/>
<keyword evidence="10 18" id="KW-1278">Translocase</keyword>
<keyword evidence="13 18" id="KW-0520">NAD</keyword>
<evidence type="ECO:0000256" key="1">
    <source>
        <dbReference type="ARBA" id="ARBA00003257"/>
    </source>
</evidence>
<evidence type="ECO:0000256" key="7">
    <source>
        <dbReference type="ARBA" id="ARBA00022660"/>
    </source>
</evidence>
<feature type="transmembrane region" description="Helical" evidence="18">
    <location>
        <begin position="236"/>
        <end position="256"/>
    </location>
</feature>
<geneLocation type="mitochondrion" evidence="20"/>
<name>C5HIL1_9HEMI</name>
<evidence type="ECO:0000256" key="3">
    <source>
        <dbReference type="ARBA" id="ARBA00007012"/>
    </source>
</evidence>
<dbReference type="GO" id="GO:0008137">
    <property type="term" value="F:NADH dehydrogenase (ubiquinone) activity"/>
    <property type="evidence" value="ECO:0007669"/>
    <property type="project" value="UniProtKB-EC"/>
</dbReference>
<feature type="transmembrane region" description="Helical" evidence="18">
    <location>
        <begin position="7"/>
        <end position="24"/>
    </location>
</feature>
<feature type="transmembrane region" description="Helical" evidence="18">
    <location>
        <begin position="313"/>
        <end position="332"/>
    </location>
</feature>
<keyword evidence="16 18" id="KW-0472">Membrane</keyword>
<comment type="function">
    <text evidence="18">Core subunit of the mitochondrial membrane respiratory chain NADH dehydrogenase (Complex I) which catalyzes electron transfer from NADH through the respiratory chain, using ubiquinone as an electron acceptor. Essential for the catalytic activity and assembly of complex I.</text>
</comment>
<feature type="transmembrane region" description="Helical" evidence="18">
    <location>
        <begin position="268"/>
        <end position="288"/>
    </location>
</feature>
<dbReference type="EMBL" id="FJ456943">
    <property type="protein sequence ID" value="ACJ69456.1"/>
    <property type="molecule type" value="Genomic_DNA"/>
</dbReference>
<dbReference type="GO" id="GO:0006120">
    <property type="term" value="P:mitochondrial electron transport, NADH to ubiquinone"/>
    <property type="evidence" value="ECO:0007669"/>
    <property type="project" value="InterPro"/>
</dbReference>
<evidence type="ECO:0000256" key="15">
    <source>
        <dbReference type="ARBA" id="ARBA00023128"/>
    </source>
</evidence>
<evidence type="ECO:0000256" key="2">
    <source>
        <dbReference type="ARBA" id="ARBA00004448"/>
    </source>
</evidence>
<keyword evidence="14 18" id="KW-0830">Ubiquinone</keyword>
<keyword evidence="7 18" id="KW-0679">Respiratory chain</keyword>
<evidence type="ECO:0000256" key="10">
    <source>
        <dbReference type="ARBA" id="ARBA00022967"/>
    </source>
</evidence>
<feature type="domain" description="NADH:quinone oxidoreductase/Mrp antiporter transmembrane" evidence="19">
    <location>
        <begin position="24"/>
        <end position="283"/>
    </location>
</feature>
<feature type="transmembrane region" description="Helical" evidence="18">
    <location>
        <begin position="90"/>
        <end position="112"/>
    </location>
</feature>
<organism evidence="20">
    <name type="scientific">Nerthra indica</name>
    <dbReference type="NCBI Taxonomy" id="1249914"/>
    <lineage>
        <taxon>Eukaryota</taxon>
        <taxon>Metazoa</taxon>
        <taxon>Ecdysozoa</taxon>
        <taxon>Arthropoda</taxon>
        <taxon>Hexapoda</taxon>
        <taxon>Insecta</taxon>
        <taxon>Pterygota</taxon>
        <taxon>Neoptera</taxon>
        <taxon>Paraneoptera</taxon>
        <taxon>Hemiptera</taxon>
        <taxon>Heteroptera</taxon>
        <taxon>Panheteroptera</taxon>
        <taxon>Nepomorpha</taxon>
        <taxon>Gelastocoridae</taxon>
        <taxon>Nerthra</taxon>
    </lineage>
</organism>
<evidence type="ECO:0000256" key="12">
    <source>
        <dbReference type="ARBA" id="ARBA00022989"/>
    </source>
</evidence>
<proteinExistence type="inferred from homology"/>
<evidence type="ECO:0000256" key="6">
    <source>
        <dbReference type="ARBA" id="ARBA00022448"/>
    </source>
</evidence>
<evidence type="ECO:0000256" key="8">
    <source>
        <dbReference type="ARBA" id="ARBA00022692"/>
    </source>
</evidence>
<dbReference type="RefSeq" id="YP_002970967.1">
    <property type="nucleotide sequence ID" value="NC_012838.1"/>
</dbReference>
<accession>C5HIL1</accession>